<dbReference type="AlphaFoldDB" id="A0A4U0FGE9"/>
<dbReference type="EMBL" id="SUPK01000001">
    <property type="protein sequence ID" value="TJY43940.1"/>
    <property type="molecule type" value="Genomic_DNA"/>
</dbReference>
<accession>A0A4U0FGE9</accession>
<dbReference type="SUPFAM" id="SSF69572">
    <property type="entry name" value="Activating enzymes of the ubiquitin-like proteins"/>
    <property type="match status" value="1"/>
</dbReference>
<name>A0A4U0FGE9_9BACL</name>
<comment type="caution">
    <text evidence="1">The sequence shown here is derived from an EMBL/GenBank/DDBJ whole genome shotgun (WGS) entry which is preliminary data.</text>
</comment>
<evidence type="ECO:0000313" key="2">
    <source>
        <dbReference type="Proteomes" id="UP000309673"/>
    </source>
</evidence>
<dbReference type="InterPro" id="IPR022368">
    <property type="entry name" value="Thiazole_bacteriocin_mat_put"/>
</dbReference>
<keyword evidence="2" id="KW-1185">Reference proteome</keyword>
<gene>
    <name evidence="1" type="ORF">E5161_00615</name>
</gene>
<organism evidence="1 2">
    <name type="scientific">Cohnella pontilimi</name>
    <dbReference type="NCBI Taxonomy" id="2564100"/>
    <lineage>
        <taxon>Bacteria</taxon>
        <taxon>Bacillati</taxon>
        <taxon>Bacillota</taxon>
        <taxon>Bacilli</taxon>
        <taxon>Bacillales</taxon>
        <taxon>Paenibacillaceae</taxon>
        <taxon>Cohnella</taxon>
    </lineage>
</organism>
<dbReference type="RefSeq" id="WP_136775661.1">
    <property type="nucleotide sequence ID" value="NZ_SUPK01000001.1"/>
</dbReference>
<protein>
    <submittedName>
        <fullName evidence="1">Putative thiazole-containing bacteriocin maturation protein</fullName>
    </submittedName>
</protein>
<dbReference type="GO" id="GO:0008641">
    <property type="term" value="F:ubiquitin-like modifier activating enzyme activity"/>
    <property type="evidence" value="ECO:0007669"/>
    <property type="project" value="InterPro"/>
</dbReference>
<evidence type="ECO:0000313" key="1">
    <source>
        <dbReference type="EMBL" id="TJY43940.1"/>
    </source>
</evidence>
<proteinExistence type="predicted"/>
<dbReference type="Gene3D" id="3.40.50.720">
    <property type="entry name" value="NAD(P)-binding Rossmann-like Domain"/>
    <property type="match status" value="1"/>
</dbReference>
<dbReference type="NCBIfam" id="TIGR03693">
    <property type="entry name" value="ocin_ThiF_like"/>
    <property type="match status" value="1"/>
</dbReference>
<dbReference type="OrthoDB" id="2369163at2"/>
<reference evidence="1 2" key="1">
    <citation type="submission" date="2019-04" db="EMBL/GenBank/DDBJ databases">
        <title>Cohnella sp. nov., isolated from soil.</title>
        <authorList>
            <person name="Kim W."/>
        </authorList>
    </citation>
    <scope>NUCLEOTIDE SEQUENCE [LARGE SCALE GENOMIC DNA]</scope>
    <source>
        <strain evidence="1 2">CAU 1483</strain>
    </source>
</reference>
<sequence>MNPAARLKVKGDTAYLPDGEGGVYFRNNSGSFRMTGSMMDRWIEKLFPVWNGVHTMEELTDGLPEPHRNRLYEISNTLIQNGFVRDVSEDLPHRLPDDVQRRFAAQIEFLDNLEGSGGYRFQGYRQAKVLAVGSGTFGLSLASALLDSGLTRFHLMLLDAEPEHRERLSELSAYSRQWDEQSLVEELAPPTQQDADWREIVAPFDWIVYGAEEENLDRFRALHRACREERKVLLPAMFIGHAGIAGPLVSPDSPGCWESAWRRLHRSVLERDPELNPVSSTAQAMLANVLAFELFKSVSGTGGLELQNQLFLLNLETLESRRHPFAPHPLVTGDAQMIGPIDLEKTRESDESPAVSKELLPWFEELTSPETGLFQLWDEGDLRQLPLSVCRIAAVDPLSHGPAGLLPEGLCGGFTHEEARTEAGLAGIEAYSARLHSVSSNIGVGTGTTLEDAVGRGLLQRLTGELRTQLSARRPVLFPVTLTEVQDERVRYYFTSLKIMRKEPVIAAGEDILGFPVMWAGTGDGWYGSVAFDRTSALRSALLAALLKEQLEDSHGLTVRAVEASSVLLADNGRPELAIPAGTDAFTIADLHAARHMLQQHGKRLAVYELRMEPFLKEGLAGVFGVTLEEEESA</sequence>
<dbReference type="InterPro" id="IPR035985">
    <property type="entry name" value="Ubiquitin-activating_enz"/>
</dbReference>
<dbReference type="Proteomes" id="UP000309673">
    <property type="component" value="Unassembled WGS sequence"/>
</dbReference>